<evidence type="ECO:0000256" key="11">
    <source>
        <dbReference type="ARBA" id="ARBA00023136"/>
    </source>
</evidence>
<evidence type="ECO:0000256" key="5">
    <source>
        <dbReference type="ARBA" id="ARBA00022676"/>
    </source>
</evidence>
<evidence type="ECO:0000256" key="3">
    <source>
        <dbReference type="ARBA" id="ARBA00006739"/>
    </source>
</evidence>
<evidence type="ECO:0000256" key="6">
    <source>
        <dbReference type="ARBA" id="ARBA00022679"/>
    </source>
</evidence>
<dbReference type="InterPro" id="IPR035518">
    <property type="entry name" value="DPG_synthase"/>
</dbReference>
<dbReference type="EC" id="2.4.1.117" evidence="4"/>
<evidence type="ECO:0000256" key="12">
    <source>
        <dbReference type="ARBA" id="ARBA00045097"/>
    </source>
</evidence>
<evidence type="ECO:0000256" key="7">
    <source>
        <dbReference type="ARBA" id="ARBA00022692"/>
    </source>
</evidence>
<gene>
    <name evidence="14" type="ORF">DRH29_01585</name>
</gene>
<dbReference type="Gene3D" id="3.90.550.10">
    <property type="entry name" value="Spore Coat Polysaccharide Biosynthesis Protein SpsA, Chain A"/>
    <property type="match status" value="1"/>
</dbReference>
<organism evidence="14 15">
    <name type="scientific">candidate division Kazan bacterium</name>
    <dbReference type="NCBI Taxonomy" id="2202143"/>
    <lineage>
        <taxon>Bacteria</taxon>
        <taxon>Bacteria division Kazan-3B-28</taxon>
    </lineage>
</organism>
<dbReference type="CDD" id="cd04188">
    <property type="entry name" value="DPG_synthase"/>
    <property type="match status" value="1"/>
</dbReference>
<dbReference type="InterPro" id="IPR029044">
    <property type="entry name" value="Nucleotide-diphossugar_trans"/>
</dbReference>
<evidence type="ECO:0000256" key="10">
    <source>
        <dbReference type="ARBA" id="ARBA00022989"/>
    </source>
</evidence>
<evidence type="ECO:0000256" key="9">
    <source>
        <dbReference type="ARBA" id="ARBA00022968"/>
    </source>
</evidence>
<keyword evidence="5" id="KW-0328">Glycosyltransferase</keyword>
<keyword evidence="8" id="KW-0256">Endoplasmic reticulum</keyword>
<comment type="catalytic activity">
    <reaction evidence="12">
        <text>a di-trans,poly-cis-dolichyl phosphate + UDP-alpha-D-glucose = a di-trans,poly-cis-dolichyl beta-D-glucosyl phosphate + UDP</text>
        <dbReference type="Rhea" id="RHEA:15401"/>
        <dbReference type="Rhea" id="RHEA-COMP:19498"/>
        <dbReference type="Rhea" id="RHEA-COMP:19502"/>
        <dbReference type="ChEBI" id="CHEBI:57525"/>
        <dbReference type="ChEBI" id="CHEBI:57683"/>
        <dbReference type="ChEBI" id="CHEBI:58223"/>
        <dbReference type="ChEBI" id="CHEBI:58885"/>
        <dbReference type="EC" id="2.4.1.117"/>
    </reaction>
    <physiologicalReaction direction="left-to-right" evidence="12">
        <dbReference type="Rhea" id="RHEA:15402"/>
    </physiologicalReaction>
</comment>
<reference evidence="14 15" key="1">
    <citation type="submission" date="2018-06" db="EMBL/GenBank/DDBJ databases">
        <title>Extensive metabolic versatility and redundancy in microbially diverse, dynamic hydrothermal sediments.</title>
        <authorList>
            <person name="Dombrowski N."/>
            <person name="Teske A."/>
            <person name="Baker B.J."/>
        </authorList>
    </citation>
    <scope>NUCLEOTIDE SEQUENCE [LARGE SCALE GENOMIC DNA]</scope>
    <source>
        <strain evidence="14">B79_G16</strain>
    </source>
</reference>
<dbReference type="PANTHER" id="PTHR10859:SF91">
    <property type="entry name" value="DOLICHYL-PHOSPHATE BETA-GLUCOSYLTRANSFERASE"/>
    <property type="match status" value="1"/>
</dbReference>
<comment type="pathway">
    <text evidence="2">Protein modification; protein glycosylation.</text>
</comment>
<name>A0A420ZCZ6_UNCK3</name>
<keyword evidence="9" id="KW-0735">Signal-anchor</keyword>
<sequence>MNGNNNSIYLSIVIPAYNEERRIGSTLSKIRKYLDAQGYVYEVIVVNDGSTDTTVPIVNIIREGWPQLRLIDNPQNQGKGAVVKQGILAGLGKYILFTDADNATPIEEVEKLLEHVNIYPIVFGSRYIKGSKIHVFQSRPRIILSRLSNLLIRIVAVPGVWDTQCGFKLFERNAGKNIFANVRLTRFGFDIEAFVIAQKLRYRFKEVGINWYNDFETKVRTGREAIRTLFDLFRIRFNLWRGKYNSVGYVYPHQPVVKSVVEPKTPTPTT</sequence>
<dbReference type="GO" id="GO:0004581">
    <property type="term" value="F:dolichyl-phosphate beta-glucosyltransferase activity"/>
    <property type="evidence" value="ECO:0007669"/>
    <property type="project" value="UniProtKB-EC"/>
</dbReference>
<protein>
    <recommendedName>
        <fullName evidence="4">dolichyl-phosphate beta-glucosyltransferase</fullName>
        <ecNumber evidence="4">2.4.1.117</ecNumber>
    </recommendedName>
</protein>
<evidence type="ECO:0000256" key="2">
    <source>
        <dbReference type="ARBA" id="ARBA00004922"/>
    </source>
</evidence>
<keyword evidence="11" id="KW-0472">Membrane</keyword>
<dbReference type="InterPro" id="IPR001173">
    <property type="entry name" value="Glyco_trans_2-like"/>
</dbReference>
<evidence type="ECO:0000256" key="4">
    <source>
        <dbReference type="ARBA" id="ARBA00012583"/>
    </source>
</evidence>
<keyword evidence="10" id="KW-1133">Transmembrane helix</keyword>
<evidence type="ECO:0000313" key="15">
    <source>
        <dbReference type="Proteomes" id="UP000281261"/>
    </source>
</evidence>
<keyword evidence="6" id="KW-0808">Transferase</keyword>
<evidence type="ECO:0000256" key="1">
    <source>
        <dbReference type="ARBA" id="ARBA00004389"/>
    </source>
</evidence>
<feature type="domain" description="Glycosyltransferase 2-like" evidence="13">
    <location>
        <begin position="11"/>
        <end position="177"/>
    </location>
</feature>
<dbReference type="Pfam" id="PF00535">
    <property type="entry name" value="Glycos_transf_2"/>
    <property type="match status" value="1"/>
</dbReference>
<evidence type="ECO:0000259" key="13">
    <source>
        <dbReference type="Pfam" id="PF00535"/>
    </source>
</evidence>
<dbReference type="GO" id="GO:0006487">
    <property type="term" value="P:protein N-linked glycosylation"/>
    <property type="evidence" value="ECO:0007669"/>
    <property type="project" value="TreeGrafter"/>
</dbReference>
<evidence type="ECO:0000256" key="8">
    <source>
        <dbReference type="ARBA" id="ARBA00022824"/>
    </source>
</evidence>
<dbReference type="AlphaFoldDB" id="A0A420ZCZ6"/>
<dbReference type="EMBL" id="QMNG01000003">
    <property type="protein sequence ID" value="RLC37541.1"/>
    <property type="molecule type" value="Genomic_DNA"/>
</dbReference>
<comment type="similarity">
    <text evidence="3">Belongs to the glycosyltransferase 2 family.</text>
</comment>
<proteinExistence type="inferred from homology"/>
<evidence type="ECO:0000313" key="14">
    <source>
        <dbReference type="EMBL" id="RLC37541.1"/>
    </source>
</evidence>
<keyword evidence="7" id="KW-0812">Transmembrane</keyword>
<dbReference type="Proteomes" id="UP000281261">
    <property type="component" value="Unassembled WGS sequence"/>
</dbReference>
<dbReference type="PANTHER" id="PTHR10859">
    <property type="entry name" value="GLYCOSYL TRANSFERASE"/>
    <property type="match status" value="1"/>
</dbReference>
<comment type="subcellular location">
    <subcellularLocation>
        <location evidence="1">Endoplasmic reticulum membrane</location>
        <topology evidence="1">Single-pass membrane protein</topology>
    </subcellularLocation>
</comment>
<dbReference type="SUPFAM" id="SSF53448">
    <property type="entry name" value="Nucleotide-diphospho-sugar transferases"/>
    <property type="match status" value="1"/>
</dbReference>
<comment type="caution">
    <text evidence="14">The sequence shown here is derived from an EMBL/GenBank/DDBJ whole genome shotgun (WGS) entry which is preliminary data.</text>
</comment>
<accession>A0A420ZCZ6</accession>